<evidence type="ECO:0000256" key="1">
    <source>
        <dbReference type="SAM" id="Phobius"/>
    </source>
</evidence>
<dbReference type="PANTHER" id="PTHR35797:SF1">
    <property type="entry name" value="PROTEASE"/>
    <property type="match status" value="1"/>
</dbReference>
<name>A0A0N0C4H6_9BACL</name>
<gene>
    <name evidence="3" type="ORF">AMS66_14105</name>
</gene>
<feature type="transmembrane region" description="Helical" evidence="1">
    <location>
        <begin position="51"/>
        <end position="70"/>
    </location>
</feature>
<sequence>MRTNLSTNPNTGSDEEKAQIQSARRGLYVYFAMLIPLSILSYVLIMKAPIFGLLLMWTPGLSSIFARIVLREGISDISLRIGGKQTLKSLPFILLFPVVIGLFAYGIAWITGLVQYVTPDSFIQGPSGVILAGTILFQMFAGTAIGVISSSGEEIGWRGYMLTRLINARVPRPVLTSGIIWGVWHLPVMLFANYYSGPYPALSVVLFMISVTSFSYMISRLRLTTGSIWPAILLHACWNAVIQDAFDISSSGKNVLLWTGESGILVALALLIAAWVMSRKPLVMRQL</sequence>
<feature type="transmembrane region" description="Helical" evidence="1">
    <location>
        <begin position="201"/>
        <end position="219"/>
    </location>
</feature>
<dbReference type="AlphaFoldDB" id="A0A0N0C4H6"/>
<dbReference type="GO" id="GO:0004175">
    <property type="term" value="F:endopeptidase activity"/>
    <property type="evidence" value="ECO:0007669"/>
    <property type="project" value="UniProtKB-ARBA"/>
</dbReference>
<dbReference type="InterPro" id="IPR003675">
    <property type="entry name" value="Rce1/LyrA-like_dom"/>
</dbReference>
<reference evidence="3 4" key="1">
    <citation type="submission" date="2015-08" db="EMBL/GenBank/DDBJ databases">
        <title>Draft genome sequence of cellulolytic and xylanolytic Paenibacillus sp. A59, isolated from a decaying forest soil from Patagonia, Argentina.</title>
        <authorList>
            <person name="Ghio S."/>
            <person name="Caceres A.M."/>
            <person name="Talia P."/>
            <person name="Grasso D."/>
            <person name="Campos E."/>
        </authorList>
    </citation>
    <scope>NUCLEOTIDE SEQUENCE [LARGE SCALE GENOMIC DNA]</scope>
    <source>
        <strain evidence="3 4">A59</strain>
    </source>
</reference>
<keyword evidence="1" id="KW-0812">Transmembrane</keyword>
<feature type="transmembrane region" description="Helical" evidence="1">
    <location>
        <begin position="130"/>
        <end position="152"/>
    </location>
</feature>
<feature type="transmembrane region" description="Helical" evidence="1">
    <location>
        <begin position="255"/>
        <end position="277"/>
    </location>
</feature>
<proteinExistence type="predicted"/>
<dbReference type="PANTHER" id="PTHR35797">
    <property type="entry name" value="PROTEASE-RELATED"/>
    <property type="match status" value="1"/>
</dbReference>
<dbReference type="OrthoDB" id="9777755at2"/>
<evidence type="ECO:0000259" key="2">
    <source>
        <dbReference type="Pfam" id="PF02517"/>
    </source>
</evidence>
<evidence type="ECO:0000313" key="4">
    <source>
        <dbReference type="Proteomes" id="UP000037688"/>
    </source>
</evidence>
<feature type="transmembrane region" description="Helical" evidence="1">
    <location>
        <begin position="90"/>
        <end position="110"/>
    </location>
</feature>
<feature type="transmembrane region" description="Helical" evidence="1">
    <location>
        <begin position="226"/>
        <end position="243"/>
    </location>
</feature>
<feature type="transmembrane region" description="Helical" evidence="1">
    <location>
        <begin position="27"/>
        <end position="45"/>
    </location>
</feature>
<organism evidence="3 4">
    <name type="scientific">Paenibacillus xylanivorans</name>
    <dbReference type="NCBI Taxonomy" id="1705561"/>
    <lineage>
        <taxon>Bacteria</taxon>
        <taxon>Bacillati</taxon>
        <taxon>Bacillota</taxon>
        <taxon>Bacilli</taxon>
        <taxon>Bacillales</taxon>
        <taxon>Paenibacillaceae</taxon>
        <taxon>Paenibacillus</taxon>
    </lineage>
</organism>
<dbReference type="EMBL" id="LITU01000059">
    <property type="protein sequence ID" value="KOY15797.1"/>
    <property type="molecule type" value="Genomic_DNA"/>
</dbReference>
<comment type="caution">
    <text evidence="3">The sequence shown here is derived from an EMBL/GenBank/DDBJ whole genome shotgun (WGS) entry which is preliminary data.</text>
</comment>
<evidence type="ECO:0000313" key="3">
    <source>
        <dbReference type="EMBL" id="KOY15797.1"/>
    </source>
</evidence>
<feature type="domain" description="CAAX prenyl protease 2/Lysostaphin resistance protein A-like" evidence="2">
    <location>
        <begin position="139"/>
        <end position="241"/>
    </location>
</feature>
<dbReference type="GO" id="GO:0080120">
    <property type="term" value="P:CAAX-box protein maturation"/>
    <property type="evidence" value="ECO:0007669"/>
    <property type="project" value="UniProtKB-ARBA"/>
</dbReference>
<feature type="transmembrane region" description="Helical" evidence="1">
    <location>
        <begin position="173"/>
        <end position="195"/>
    </location>
</feature>
<dbReference type="InterPro" id="IPR042150">
    <property type="entry name" value="MmRce1-like"/>
</dbReference>
<keyword evidence="4" id="KW-1185">Reference proteome</keyword>
<dbReference type="Proteomes" id="UP000037688">
    <property type="component" value="Unassembled WGS sequence"/>
</dbReference>
<keyword evidence="1" id="KW-1133">Transmembrane helix</keyword>
<accession>A0A0N0C4H6</accession>
<dbReference type="RefSeq" id="WP_053781396.1">
    <property type="nucleotide sequence ID" value="NZ_LITU01000059.1"/>
</dbReference>
<keyword evidence="1" id="KW-0472">Membrane</keyword>
<dbReference type="Pfam" id="PF02517">
    <property type="entry name" value="Rce1-like"/>
    <property type="match status" value="1"/>
</dbReference>
<protein>
    <recommendedName>
        <fullName evidence="2">CAAX prenyl protease 2/Lysostaphin resistance protein A-like domain-containing protein</fullName>
    </recommendedName>
</protein>
<dbReference type="PATRIC" id="fig|1705561.3.peg.2740"/>